<accession>N9KSH3</accession>
<name>N9KSH3_9GAMM</name>
<comment type="caution">
    <text evidence="1">The sequence shown here is derived from an EMBL/GenBank/DDBJ whole genome shotgun (WGS) entry which is preliminary data.</text>
</comment>
<protein>
    <submittedName>
        <fullName evidence="1">Uncharacterized protein</fullName>
    </submittedName>
</protein>
<dbReference type="AlphaFoldDB" id="N9KSH3"/>
<dbReference type="Proteomes" id="UP000023774">
    <property type="component" value="Unassembled WGS sequence"/>
</dbReference>
<sequence>MRSRHASMSFITSVEARNTPKVQGNHSIDVKNYDAFSKHLHNLMRLITLLR</sequence>
<dbReference type="PATRIC" id="fig|1217709.3.peg.1927"/>
<proteinExistence type="predicted"/>
<gene>
    <name evidence="1" type="ORF">F906_02006</name>
</gene>
<evidence type="ECO:0000313" key="2">
    <source>
        <dbReference type="Proteomes" id="UP000023774"/>
    </source>
</evidence>
<dbReference type="EMBL" id="APRJ01000011">
    <property type="protein sequence ID" value="ENW86933.1"/>
    <property type="molecule type" value="Genomic_DNA"/>
</dbReference>
<keyword evidence="2" id="KW-1185">Reference proteome</keyword>
<organism evidence="1 2">
    <name type="scientific">Acinetobacter pseudolwoffii</name>
    <dbReference type="NCBI Taxonomy" id="2053287"/>
    <lineage>
        <taxon>Bacteria</taxon>
        <taxon>Pseudomonadati</taxon>
        <taxon>Pseudomonadota</taxon>
        <taxon>Gammaproteobacteria</taxon>
        <taxon>Moraxellales</taxon>
        <taxon>Moraxellaceae</taxon>
        <taxon>Acinetobacter</taxon>
    </lineage>
</organism>
<dbReference type="HOGENOM" id="CLU_3094522_0_0_6"/>
<reference evidence="1 2" key="1">
    <citation type="submission" date="2013-02" db="EMBL/GenBank/DDBJ databases">
        <title>The Genome Sequence of Acinetobacter sp. NIPH 713.</title>
        <authorList>
            <consortium name="The Broad Institute Genome Sequencing Platform"/>
            <consortium name="The Broad Institute Genome Sequencing Center for Infectious Disease"/>
            <person name="Cerqueira G."/>
            <person name="Feldgarden M."/>
            <person name="Courvalin P."/>
            <person name="Perichon B."/>
            <person name="Grillot-Courvalin C."/>
            <person name="Clermont D."/>
            <person name="Rocha E."/>
            <person name="Yoon E.-J."/>
            <person name="Nemec A."/>
            <person name="Walker B."/>
            <person name="Young S.K."/>
            <person name="Zeng Q."/>
            <person name="Gargeya S."/>
            <person name="Fitzgerald M."/>
            <person name="Haas B."/>
            <person name="Abouelleil A."/>
            <person name="Alvarado L."/>
            <person name="Arachchi H.M."/>
            <person name="Berlin A.M."/>
            <person name="Chapman S.B."/>
            <person name="Dewar J."/>
            <person name="Goldberg J."/>
            <person name="Griggs A."/>
            <person name="Gujja S."/>
            <person name="Hansen M."/>
            <person name="Howarth C."/>
            <person name="Imamovic A."/>
            <person name="Larimer J."/>
            <person name="McCowan C."/>
            <person name="Murphy C."/>
            <person name="Neiman D."/>
            <person name="Pearson M."/>
            <person name="Priest M."/>
            <person name="Roberts A."/>
            <person name="Saif S."/>
            <person name="Shea T."/>
            <person name="Sisk P."/>
            <person name="Sykes S."/>
            <person name="Wortman J."/>
            <person name="Nusbaum C."/>
            <person name="Birren B."/>
        </authorList>
    </citation>
    <scope>NUCLEOTIDE SEQUENCE [LARGE SCALE GENOMIC DNA]</scope>
    <source>
        <strain evidence="1 2">NIPH 713</strain>
    </source>
</reference>
<evidence type="ECO:0000313" key="1">
    <source>
        <dbReference type="EMBL" id="ENW86933.1"/>
    </source>
</evidence>